<keyword evidence="5 7" id="KW-0694">RNA-binding</keyword>
<dbReference type="GeneID" id="108632074"/>
<evidence type="ECO:0000313" key="9">
    <source>
        <dbReference type="RefSeq" id="XP_017891865.1"/>
    </source>
</evidence>
<dbReference type="GO" id="GO:0003677">
    <property type="term" value="F:DNA binding"/>
    <property type="evidence" value="ECO:0007669"/>
    <property type="project" value="UniProtKB-KW"/>
</dbReference>
<dbReference type="GO" id="GO:0000460">
    <property type="term" value="P:maturation of 5.8S rRNA"/>
    <property type="evidence" value="ECO:0007669"/>
    <property type="project" value="TreeGrafter"/>
</dbReference>
<sequence>MGSEFEELSNDADIISKIQQFREATIRIDDTIKLALNPATYETLSNTDKVEYNLLLSYCLNSMFWMYLRAEGTDPAKHRIRSENERLKKSMLRAKQINDRKTLMPRINKDAAQRFVRNGLWEIKKKDK</sequence>
<evidence type="ECO:0000256" key="3">
    <source>
        <dbReference type="ARBA" id="ARBA00015212"/>
    </source>
</evidence>
<dbReference type="InterPro" id="IPR011082">
    <property type="entry name" value="Exosome-assoc_fac/DNA_repair"/>
</dbReference>
<keyword evidence="7" id="KW-0963">Cytoplasm</keyword>
<evidence type="ECO:0000256" key="2">
    <source>
        <dbReference type="ARBA" id="ARBA00009154"/>
    </source>
</evidence>
<comment type="subcellular location">
    <subcellularLocation>
        <location evidence="7">Cytoplasm</location>
    </subcellularLocation>
    <subcellularLocation>
        <location evidence="7">Nucleus</location>
        <location evidence="7">Nucleolus</location>
    </subcellularLocation>
    <subcellularLocation>
        <location evidence="1 7">Nucleus</location>
    </subcellularLocation>
</comment>
<dbReference type="Proteomes" id="UP000694925">
    <property type="component" value="Unplaced"/>
</dbReference>
<protein>
    <recommendedName>
        <fullName evidence="3 7">Nuclear nucleic acid-binding protein C1D</fullName>
    </recommendedName>
</protein>
<comment type="subunit">
    <text evidence="7">Monomer and homodimer.</text>
</comment>
<dbReference type="GO" id="GO:0005737">
    <property type="term" value="C:cytoplasm"/>
    <property type="evidence" value="ECO:0007669"/>
    <property type="project" value="UniProtKB-SubCell"/>
</dbReference>
<dbReference type="Pfam" id="PF04000">
    <property type="entry name" value="Sas10_Utp3"/>
    <property type="match status" value="1"/>
</dbReference>
<name>A0AAJ7JG01_9HYME</name>
<dbReference type="GO" id="GO:0010468">
    <property type="term" value="P:regulation of gene expression"/>
    <property type="evidence" value="ECO:0007669"/>
    <property type="project" value="TreeGrafter"/>
</dbReference>
<comment type="function">
    <text evidence="7">Plays a role in the recruitment of the exosome to pre-rRNA to mediate the 3'-5' end processing of the 5.8S rRNA.</text>
</comment>
<dbReference type="InterPro" id="IPR007146">
    <property type="entry name" value="Sas10/Utp3/C1D"/>
</dbReference>
<evidence type="ECO:0000256" key="6">
    <source>
        <dbReference type="ARBA" id="ARBA00023242"/>
    </source>
</evidence>
<evidence type="ECO:0000256" key="7">
    <source>
        <dbReference type="RuleBase" id="RU368003"/>
    </source>
</evidence>
<keyword evidence="8" id="KW-1185">Reference proteome</keyword>
<gene>
    <name evidence="9" type="primary">LOC108632074</name>
</gene>
<evidence type="ECO:0000256" key="5">
    <source>
        <dbReference type="ARBA" id="ARBA00022884"/>
    </source>
</evidence>
<dbReference type="RefSeq" id="XP_017891865.1">
    <property type="nucleotide sequence ID" value="XM_018036376.2"/>
</dbReference>
<dbReference type="GO" id="GO:0003723">
    <property type="term" value="F:RNA binding"/>
    <property type="evidence" value="ECO:0007669"/>
    <property type="project" value="UniProtKB-UniRule"/>
</dbReference>
<accession>A0AAJ7JG01</accession>
<dbReference type="AlphaFoldDB" id="A0AAJ7JG01"/>
<organism evidence="8 9">
    <name type="scientific">Ceratina calcarata</name>
    <dbReference type="NCBI Taxonomy" id="156304"/>
    <lineage>
        <taxon>Eukaryota</taxon>
        <taxon>Metazoa</taxon>
        <taxon>Ecdysozoa</taxon>
        <taxon>Arthropoda</taxon>
        <taxon>Hexapoda</taxon>
        <taxon>Insecta</taxon>
        <taxon>Pterygota</taxon>
        <taxon>Neoptera</taxon>
        <taxon>Endopterygota</taxon>
        <taxon>Hymenoptera</taxon>
        <taxon>Apocrita</taxon>
        <taxon>Aculeata</taxon>
        <taxon>Apoidea</taxon>
        <taxon>Anthophila</taxon>
        <taxon>Apidae</taxon>
        <taxon>Ceratina</taxon>
        <taxon>Zadontomerus</taxon>
    </lineage>
</organism>
<comment type="similarity">
    <text evidence="2 7">Belongs to the C1D family.</text>
</comment>
<keyword evidence="7" id="KW-0238">DNA-binding</keyword>
<dbReference type="PANTHER" id="PTHR15341:SF3">
    <property type="entry name" value="NUCLEAR NUCLEIC ACID-BINDING PROTEIN C1D"/>
    <property type="match status" value="1"/>
</dbReference>
<keyword evidence="6 7" id="KW-0539">Nucleus</keyword>
<proteinExistence type="inferred from homology"/>
<evidence type="ECO:0000256" key="1">
    <source>
        <dbReference type="ARBA" id="ARBA00004123"/>
    </source>
</evidence>
<keyword evidence="4 7" id="KW-0698">rRNA processing</keyword>
<dbReference type="GO" id="GO:0000178">
    <property type="term" value="C:exosome (RNase complex)"/>
    <property type="evidence" value="ECO:0007669"/>
    <property type="project" value="TreeGrafter"/>
</dbReference>
<dbReference type="GO" id="GO:0005730">
    <property type="term" value="C:nucleolus"/>
    <property type="evidence" value="ECO:0007669"/>
    <property type="project" value="UniProtKB-SubCell"/>
</dbReference>
<dbReference type="PANTHER" id="PTHR15341">
    <property type="entry name" value="SUN-COR STEROID HORMONE RECEPTOR CO-REPRESSOR"/>
    <property type="match status" value="1"/>
</dbReference>
<evidence type="ECO:0000313" key="8">
    <source>
        <dbReference type="Proteomes" id="UP000694925"/>
    </source>
</evidence>
<evidence type="ECO:0000256" key="4">
    <source>
        <dbReference type="ARBA" id="ARBA00022552"/>
    </source>
</evidence>
<dbReference type="KEGG" id="ccal:108632074"/>
<reference evidence="9" key="1">
    <citation type="submission" date="2025-08" db="UniProtKB">
        <authorList>
            <consortium name="RefSeq"/>
        </authorList>
    </citation>
    <scope>IDENTIFICATION</scope>
    <source>
        <tissue evidence="9">Whole body</tissue>
    </source>
</reference>